<evidence type="ECO:0000313" key="5">
    <source>
        <dbReference type="Proteomes" id="UP000441772"/>
    </source>
</evidence>
<dbReference type="PANTHER" id="PTHR42736:SF1">
    <property type="entry name" value="PROTEIN-GLUTAMINE GAMMA-GLUTAMYLTRANSFERASE"/>
    <property type="match status" value="1"/>
</dbReference>
<dbReference type="InterPro" id="IPR002931">
    <property type="entry name" value="Transglutaminase-like"/>
</dbReference>
<keyword evidence="2" id="KW-0812">Transmembrane</keyword>
<feature type="compositionally biased region" description="Low complexity" evidence="1">
    <location>
        <begin position="896"/>
        <end position="910"/>
    </location>
</feature>
<dbReference type="SUPFAM" id="SSF54001">
    <property type="entry name" value="Cysteine proteinases"/>
    <property type="match status" value="1"/>
</dbReference>
<feature type="transmembrane region" description="Helical" evidence="2">
    <location>
        <begin position="253"/>
        <end position="272"/>
    </location>
</feature>
<feature type="transmembrane region" description="Helical" evidence="2">
    <location>
        <begin position="110"/>
        <end position="132"/>
    </location>
</feature>
<sequence>MTRAHRNGSKSNLFERRGDIIDSSFDSFSTSGTSMPAGSDSPTRTESFGGTAGPAHTAYDASRPFASFSSTMTGSETITGSWAESTHSVIWLTRGGKGRLPLAKEPRRPWGANLISLAVIVVTVLVAATNLIDVYGSPVVWAVAAVPAALLGALVALAGQVRALRFWWQIVFLLCCQWIVGPVVALNDTTIAHVVPSADTLSMGFIDTFGSFKYLIAVAPPIGDDDGSLMAVWTICLWMTFLAGLFALSSKRALSVLSTLPVAGTLAVGALLGTDSGFYPMVTGIAIAILVIVWLSWRWQLLELSRWFSATVILLLAVALAVGACLGIGQSRLTLRDRYDPPLSPYDYASPLSGMRSYVKDHKNDKLLTVTGLPAGTPVRLAVMDQFDGNVWNLSDSTAASDSSDYRRVGTRIPAGDDDAGRQSDAKTAGKRFTATFTIHQGLDDKDDKWMPLAGSASSVTVNAAAKKAAKTGSSSRERTPFYYNTGTDSAIIPSGLTAGMSYTESGMTSPVPSDKQIAGADAQPTSQPGTKDVPDSVGKFAASVAGGEDTAGAQAQALVSQLKDSGWFSHGLHGEYASLPGHGSYRVNALLAGTAMVGDSEQYASAMALMARELGLPSRVVLGFLPKNEDGDISADRTKTVNGVSTVEFTGNDIEAWVEINLEGYGWVAFYPTPKETKVPDENQNLTPPNPQTLVRQPPVPLTDPLRDEDQAHGKSALAGEDADNTTTDQTWARIRQVALAVAVWGSPVWLMLAVCGLILLIKAIALARLRRRGDPRRRVASGWQAIHLMAGQSGVDARGTRRDQAQAIARELDIDAAALTALGREADRAAFSGESVTDEQAAAYWKTVADVRKTMLASQSTLRRIRTRLSLRGVFHNVRILSSVRMRLHRHPHASPAPSGSKGPSRPSDVGRASAAGTRMKQNQQRIRKKRKGRQS</sequence>
<feature type="region of interest" description="Disordered" evidence="1">
    <location>
        <begin position="505"/>
        <end position="538"/>
    </location>
</feature>
<keyword evidence="5" id="KW-1185">Reference proteome</keyword>
<comment type="caution">
    <text evidence="4">The sequence shown here is derived from an EMBL/GenBank/DDBJ whole genome shotgun (WGS) entry which is preliminary data.</text>
</comment>
<name>A0A6I1GHK2_9BIFI</name>
<organism evidence="4 5">
    <name type="scientific">Bifidobacterium leontopitheci</name>
    <dbReference type="NCBI Taxonomy" id="2650774"/>
    <lineage>
        <taxon>Bacteria</taxon>
        <taxon>Bacillati</taxon>
        <taxon>Actinomycetota</taxon>
        <taxon>Actinomycetes</taxon>
        <taxon>Bifidobacteriales</taxon>
        <taxon>Bifidobacteriaceae</taxon>
        <taxon>Bifidobacterium</taxon>
    </lineage>
</organism>
<dbReference type="InterPro" id="IPR052901">
    <property type="entry name" value="Bact_TGase-like"/>
</dbReference>
<feature type="transmembrane region" description="Helical" evidence="2">
    <location>
        <begin position="166"/>
        <end position="186"/>
    </location>
</feature>
<feature type="region of interest" description="Disordered" evidence="1">
    <location>
        <begin position="679"/>
        <end position="726"/>
    </location>
</feature>
<feature type="transmembrane region" description="Helical" evidence="2">
    <location>
        <begin position="230"/>
        <end position="248"/>
    </location>
</feature>
<feature type="transmembrane region" description="Helical" evidence="2">
    <location>
        <begin position="138"/>
        <end position="159"/>
    </location>
</feature>
<feature type="region of interest" description="Disordered" evidence="1">
    <location>
        <begin position="30"/>
        <end position="53"/>
    </location>
</feature>
<dbReference type="AlphaFoldDB" id="A0A6I1GHK2"/>
<gene>
    <name evidence="4" type="ORF">F7D09_1318</name>
</gene>
<evidence type="ECO:0000256" key="2">
    <source>
        <dbReference type="SAM" id="Phobius"/>
    </source>
</evidence>
<keyword evidence="2" id="KW-1133">Transmembrane helix</keyword>
<evidence type="ECO:0000256" key="1">
    <source>
        <dbReference type="SAM" id="MobiDB-lite"/>
    </source>
</evidence>
<feature type="region of interest" description="Disordered" evidence="1">
    <location>
        <begin position="398"/>
        <end position="428"/>
    </location>
</feature>
<dbReference type="EMBL" id="WBVT01000019">
    <property type="protein sequence ID" value="KAB7790182.1"/>
    <property type="molecule type" value="Genomic_DNA"/>
</dbReference>
<dbReference type="Pfam" id="PF01841">
    <property type="entry name" value="Transglut_core"/>
    <property type="match status" value="1"/>
</dbReference>
<dbReference type="Proteomes" id="UP000441772">
    <property type="component" value="Unassembled WGS sequence"/>
</dbReference>
<dbReference type="InterPro" id="IPR038765">
    <property type="entry name" value="Papain-like_cys_pep_sf"/>
</dbReference>
<feature type="transmembrane region" description="Helical" evidence="2">
    <location>
        <begin position="750"/>
        <end position="771"/>
    </location>
</feature>
<dbReference type="SMART" id="SM00460">
    <property type="entry name" value="TGc"/>
    <property type="match status" value="1"/>
</dbReference>
<feature type="transmembrane region" description="Helical" evidence="2">
    <location>
        <begin position="307"/>
        <end position="329"/>
    </location>
</feature>
<feature type="compositionally biased region" description="Polar residues" evidence="1">
    <location>
        <begin position="683"/>
        <end position="696"/>
    </location>
</feature>
<evidence type="ECO:0000313" key="4">
    <source>
        <dbReference type="EMBL" id="KAB7790182.1"/>
    </source>
</evidence>
<accession>A0A6I1GHK2</accession>
<dbReference type="PANTHER" id="PTHR42736">
    <property type="entry name" value="PROTEIN-GLUTAMINE GAMMA-GLUTAMYLTRANSFERASE"/>
    <property type="match status" value="1"/>
</dbReference>
<reference evidence="4 5" key="1">
    <citation type="submission" date="2019-09" db="EMBL/GenBank/DDBJ databases">
        <title>Characterization of the phylogenetic diversity of two novel species belonging to the genus Bifidobacterium: Bifidobacterium cebidarum sp. nov. and Bifidobacterium leontopitheci sp. nov.</title>
        <authorList>
            <person name="Lugli G.A."/>
            <person name="Duranti S."/>
            <person name="Milani C."/>
            <person name="Turroni F."/>
            <person name="Ventura M."/>
        </authorList>
    </citation>
    <scope>NUCLEOTIDE SEQUENCE [LARGE SCALE GENOMIC DNA]</scope>
    <source>
        <strain evidence="4 5">LMG 31471</strain>
    </source>
</reference>
<keyword evidence="2" id="KW-0472">Membrane</keyword>
<feature type="compositionally biased region" description="Basic residues" evidence="1">
    <location>
        <begin position="928"/>
        <end position="938"/>
    </location>
</feature>
<dbReference type="Gene3D" id="3.10.620.30">
    <property type="match status" value="1"/>
</dbReference>
<feature type="domain" description="Transglutaminase-like" evidence="3">
    <location>
        <begin position="593"/>
        <end position="675"/>
    </location>
</feature>
<protein>
    <submittedName>
        <fullName evidence="4">Transglutaminase</fullName>
    </submittedName>
</protein>
<evidence type="ECO:0000259" key="3">
    <source>
        <dbReference type="SMART" id="SM00460"/>
    </source>
</evidence>
<proteinExistence type="predicted"/>
<feature type="transmembrane region" description="Helical" evidence="2">
    <location>
        <begin position="278"/>
        <end position="295"/>
    </location>
</feature>
<feature type="region of interest" description="Disordered" evidence="1">
    <location>
        <begin position="888"/>
        <end position="938"/>
    </location>
</feature>